<evidence type="ECO:0000313" key="1">
    <source>
        <dbReference type="EMBL" id="NUU29068.1"/>
    </source>
</evidence>
<dbReference type="Pfam" id="PF08922">
    <property type="entry name" value="DUF1905"/>
    <property type="match status" value="1"/>
</dbReference>
<name>A0A850DXA6_9MICO</name>
<reference evidence="1 2" key="1">
    <citation type="submission" date="2020-05" db="EMBL/GenBank/DDBJ databases">
        <title>Genome Sequencing of Type Strains.</title>
        <authorList>
            <person name="Lemaire J.F."/>
            <person name="Inderbitzin P."/>
            <person name="Gregorio O.A."/>
            <person name="Collins S.B."/>
            <person name="Wespe N."/>
            <person name="Knight-Connoni V."/>
        </authorList>
    </citation>
    <scope>NUCLEOTIDE SEQUENCE [LARGE SCALE GENOMIC DNA]</scope>
    <source>
        <strain evidence="1 2">DSM 20512</strain>
    </source>
</reference>
<proteinExistence type="predicted"/>
<sequence length="96" mass="10333">MELAFEAEVIEWRGPAPYVYAVVPDDVADLVHELASELTYGWGVVPAGVAIGRVRWTTSLFPKDGGYLVPLRKAERTRAGVGLGDTVHLTLTLGAP</sequence>
<comment type="caution">
    <text evidence="1">The sequence shown here is derived from an EMBL/GenBank/DDBJ whole genome shotgun (WGS) entry which is preliminary data.</text>
</comment>
<evidence type="ECO:0000313" key="2">
    <source>
        <dbReference type="Proteomes" id="UP000539146"/>
    </source>
</evidence>
<dbReference type="InterPro" id="IPR037079">
    <property type="entry name" value="AF2212/PG0164-like_sf"/>
</dbReference>
<organism evidence="1 2">
    <name type="scientific">Curtobacterium citreum</name>
    <dbReference type="NCBI Taxonomy" id="2036"/>
    <lineage>
        <taxon>Bacteria</taxon>
        <taxon>Bacillati</taxon>
        <taxon>Actinomycetota</taxon>
        <taxon>Actinomycetes</taxon>
        <taxon>Micrococcales</taxon>
        <taxon>Microbacteriaceae</taxon>
        <taxon>Curtobacterium</taxon>
    </lineage>
</organism>
<dbReference type="EMBL" id="JABMCG010000117">
    <property type="protein sequence ID" value="NUU29068.1"/>
    <property type="molecule type" value="Genomic_DNA"/>
</dbReference>
<gene>
    <name evidence="1" type="ORF">HP467_13255</name>
</gene>
<accession>A0A850DXA6</accession>
<dbReference type="InterPro" id="IPR015018">
    <property type="entry name" value="DUF1905"/>
</dbReference>
<dbReference type="SUPFAM" id="SSF141694">
    <property type="entry name" value="AF2212/PG0164-like"/>
    <property type="match status" value="1"/>
</dbReference>
<protein>
    <submittedName>
        <fullName evidence="1">DUF1905 domain-containing protein</fullName>
    </submittedName>
</protein>
<dbReference type="AlphaFoldDB" id="A0A850DXA6"/>
<dbReference type="Proteomes" id="UP000539146">
    <property type="component" value="Unassembled WGS sequence"/>
</dbReference>
<dbReference type="Gene3D" id="2.40.30.100">
    <property type="entry name" value="AF2212/PG0164-like"/>
    <property type="match status" value="1"/>
</dbReference>
<dbReference type="RefSeq" id="WP_175326458.1">
    <property type="nucleotide sequence ID" value="NZ_BAAAWP010000001.1"/>
</dbReference>